<dbReference type="EMBL" id="AZBU02000004">
    <property type="protein sequence ID" value="TKR82859.1"/>
    <property type="molecule type" value="Genomic_DNA"/>
</dbReference>
<comment type="caution">
    <text evidence="2">The sequence shown here is derived from an EMBL/GenBank/DDBJ whole genome shotgun (WGS) entry which is preliminary data.</text>
</comment>
<protein>
    <submittedName>
        <fullName evidence="2">Uncharacterized protein</fullName>
    </submittedName>
</protein>
<feature type="compositionally biased region" description="Pro residues" evidence="1">
    <location>
        <begin position="29"/>
        <end position="45"/>
    </location>
</feature>
<evidence type="ECO:0000256" key="1">
    <source>
        <dbReference type="SAM" id="MobiDB-lite"/>
    </source>
</evidence>
<keyword evidence="3" id="KW-1185">Reference proteome</keyword>
<feature type="region of interest" description="Disordered" evidence="1">
    <location>
        <begin position="117"/>
        <end position="139"/>
    </location>
</feature>
<dbReference type="AlphaFoldDB" id="A0A4U5NI94"/>
<feature type="compositionally biased region" description="Basic and acidic residues" evidence="1">
    <location>
        <begin position="1"/>
        <end position="11"/>
    </location>
</feature>
<organism evidence="2 3">
    <name type="scientific">Steinernema carpocapsae</name>
    <name type="common">Entomopathogenic nematode</name>
    <dbReference type="NCBI Taxonomy" id="34508"/>
    <lineage>
        <taxon>Eukaryota</taxon>
        <taxon>Metazoa</taxon>
        <taxon>Ecdysozoa</taxon>
        <taxon>Nematoda</taxon>
        <taxon>Chromadorea</taxon>
        <taxon>Rhabditida</taxon>
        <taxon>Tylenchina</taxon>
        <taxon>Panagrolaimomorpha</taxon>
        <taxon>Strongyloidoidea</taxon>
        <taxon>Steinernematidae</taxon>
        <taxon>Steinernema</taxon>
    </lineage>
</organism>
<reference evidence="2 3" key="1">
    <citation type="journal article" date="2015" name="Genome Biol.">
        <title>Comparative genomics of Steinernema reveals deeply conserved gene regulatory networks.</title>
        <authorList>
            <person name="Dillman A.R."/>
            <person name="Macchietto M."/>
            <person name="Porter C.F."/>
            <person name="Rogers A."/>
            <person name="Williams B."/>
            <person name="Antoshechkin I."/>
            <person name="Lee M.M."/>
            <person name="Goodwin Z."/>
            <person name="Lu X."/>
            <person name="Lewis E.E."/>
            <person name="Goodrich-Blair H."/>
            <person name="Stock S.P."/>
            <person name="Adams B.J."/>
            <person name="Sternberg P.W."/>
            <person name="Mortazavi A."/>
        </authorList>
    </citation>
    <scope>NUCLEOTIDE SEQUENCE [LARGE SCALE GENOMIC DNA]</scope>
    <source>
        <strain evidence="2 3">ALL</strain>
    </source>
</reference>
<dbReference type="Proteomes" id="UP000298663">
    <property type="component" value="Unassembled WGS sequence"/>
</dbReference>
<accession>A0A4U5NI94</accession>
<feature type="region of interest" description="Disordered" evidence="1">
    <location>
        <begin position="272"/>
        <end position="292"/>
    </location>
</feature>
<name>A0A4U5NI94_STECR</name>
<evidence type="ECO:0000313" key="3">
    <source>
        <dbReference type="Proteomes" id="UP000298663"/>
    </source>
</evidence>
<gene>
    <name evidence="2" type="ORF">L596_016533</name>
</gene>
<evidence type="ECO:0000313" key="2">
    <source>
        <dbReference type="EMBL" id="TKR82859.1"/>
    </source>
</evidence>
<feature type="region of interest" description="Disordered" evidence="1">
    <location>
        <begin position="157"/>
        <end position="176"/>
    </location>
</feature>
<feature type="region of interest" description="Disordered" evidence="1">
    <location>
        <begin position="1"/>
        <end position="47"/>
    </location>
</feature>
<feature type="region of interest" description="Disordered" evidence="1">
    <location>
        <begin position="192"/>
        <end position="224"/>
    </location>
</feature>
<reference evidence="2 3" key="2">
    <citation type="journal article" date="2019" name="G3 (Bethesda)">
        <title>Hybrid Assembly of the Genome of the Entomopathogenic Nematode Steinernema carpocapsae Identifies the X-Chromosome.</title>
        <authorList>
            <person name="Serra L."/>
            <person name="Macchietto M."/>
            <person name="Macias-Munoz A."/>
            <person name="McGill C.J."/>
            <person name="Rodriguez I.M."/>
            <person name="Rodriguez B."/>
            <person name="Murad R."/>
            <person name="Mortazavi A."/>
        </authorList>
    </citation>
    <scope>NUCLEOTIDE SEQUENCE [LARGE SCALE GENOMIC DNA]</scope>
    <source>
        <strain evidence="2 3">ALL</strain>
    </source>
</reference>
<sequence length="292" mass="30326">MSNVPLKKDSKPTTPPIARTPLPAKSPAVPKPPPATIAKPPPPIAANPAENYEQVEALSCPDQYENLASAVAVLSAPPLPSPAIDVHAEEADETLYEALSQYPIPLLPPGSPVSTGAKPLVAATPKSPTPPAAAPKSPGAVGISMIAPKPTTVKLATAAPMAPSKEPLSSPSDQYESLEAVLNSYPPPEEYECVGTLFTTPPPKTQVPAKPVTPPSPVTKPPMSAAAVQKTAIYPVSKTTSAPIQSVYLMPVKPTTPVSRPAYPAQPNTVSVRAASYAPPMRKYPTDPMTKK</sequence>
<feature type="compositionally biased region" description="Pro residues" evidence="1">
    <location>
        <begin position="200"/>
        <end position="220"/>
    </location>
</feature>
<proteinExistence type="predicted"/>